<dbReference type="EMBL" id="AP024485">
    <property type="protein sequence ID" value="BCS87522.1"/>
    <property type="molecule type" value="Genomic_DNA"/>
</dbReference>
<feature type="transmembrane region" description="Helical" evidence="6">
    <location>
        <begin position="72"/>
        <end position="94"/>
    </location>
</feature>
<comment type="subcellular location">
    <subcellularLocation>
        <location evidence="1">Membrane</location>
        <topology evidence="1">Multi-pass membrane protein</topology>
    </subcellularLocation>
</comment>
<evidence type="ECO:0000256" key="4">
    <source>
        <dbReference type="ARBA" id="ARBA00022989"/>
    </source>
</evidence>
<dbReference type="RefSeq" id="WP_229593865.1">
    <property type="nucleotide sequence ID" value="NZ_AP024485.1"/>
</dbReference>
<gene>
    <name evidence="7" type="ORF">PSDVSF_07640</name>
</gene>
<organism evidence="7 8">
    <name type="scientific">Pseudodesulfovibrio sediminis</name>
    <dbReference type="NCBI Taxonomy" id="2810563"/>
    <lineage>
        <taxon>Bacteria</taxon>
        <taxon>Pseudomonadati</taxon>
        <taxon>Thermodesulfobacteriota</taxon>
        <taxon>Desulfovibrionia</taxon>
        <taxon>Desulfovibrionales</taxon>
        <taxon>Desulfovibrionaceae</taxon>
    </lineage>
</organism>
<dbReference type="Pfam" id="PF01594">
    <property type="entry name" value="AI-2E_transport"/>
    <property type="match status" value="1"/>
</dbReference>
<proteinExistence type="inferred from homology"/>
<feature type="transmembrane region" description="Helical" evidence="6">
    <location>
        <begin position="14"/>
        <end position="32"/>
    </location>
</feature>
<evidence type="ECO:0000256" key="3">
    <source>
        <dbReference type="ARBA" id="ARBA00022692"/>
    </source>
</evidence>
<accession>A0ABN6EN13</accession>
<evidence type="ECO:0000256" key="5">
    <source>
        <dbReference type="ARBA" id="ARBA00023136"/>
    </source>
</evidence>
<feature type="transmembrane region" description="Helical" evidence="6">
    <location>
        <begin position="38"/>
        <end position="60"/>
    </location>
</feature>
<keyword evidence="8" id="KW-1185">Reference proteome</keyword>
<evidence type="ECO:0000256" key="6">
    <source>
        <dbReference type="SAM" id="Phobius"/>
    </source>
</evidence>
<evidence type="ECO:0000256" key="1">
    <source>
        <dbReference type="ARBA" id="ARBA00004141"/>
    </source>
</evidence>
<keyword evidence="4 6" id="KW-1133">Transmembrane helix</keyword>
<name>A0ABN6EN13_9BACT</name>
<dbReference type="PANTHER" id="PTHR21716">
    <property type="entry name" value="TRANSMEMBRANE PROTEIN"/>
    <property type="match status" value="1"/>
</dbReference>
<dbReference type="Proteomes" id="UP001053296">
    <property type="component" value="Chromosome"/>
</dbReference>
<evidence type="ECO:0000256" key="2">
    <source>
        <dbReference type="ARBA" id="ARBA00009773"/>
    </source>
</evidence>
<dbReference type="InterPro" id="IPR002549">
    <property type="entry name" value="AI-2E-like"/>
</dbReference>
<dbReference type="PANTHER" id="PTHR21716:SF4">
    <property type="entry name" value="TRANSMEMBRANE PROTEIN 245"/>
    <property type="match status" value="1"/>
</dbReference>
<feature type="transmembrane region" description="Helical" evidence="6">
    <location>
        <begin position="169"/>
        <end position="187"/>
    </location>
</feature>
<evidence type="ECO:0000313" key="8">
    <source>
        <dbReference type="Proteomes" id="UP001053296"/>
    </source>
</evidence>
<reference evidence="7" key="1">
    <citation type="journal article" date="2022" name="Arch. Microbiol.">
        <title>Pseudodesulfovibrio sediminis sp. nov., a mesophilic and neutrophilic sulfate-reducing bacterium isolated from sediment of a brackish lake.</title>
        <authorList>
            <person name="Takahashi A."/>
            <person name="Kojima H."/>
            <person name="Watanabe M."/>
            <person name="Fukui M."/>
        </authorList>
    </citation>
    <scope>NUCLEOTIDE SEQUENCE</scope>
    <source>
        <strain evidence="7">SF6</strain>
    </source>
</reference>
<sequence>MSENKETTPILNGGIYKVFLILLLFFSLYLGFSIVEPFIHTLIISTVLAVLFTPVFTWALKVCKGRRTWASLMTVGIIVFALLIPMTFLIMALIGQGVESLVSVNAWVTQGVYKGYISVDQMDKYIAILHEQLPFLRIDEVDIQNNIVQYSKTFAQAMLTFGSEVVRNGAKLILHFLLMVFIVFYFLRDGAKMVAYLKHLSPLRARQEDYIIDSLKRVARGVLMGCLLVAVLQGFAGGIGLAVVGIPAFFWGAMMALASLVPVVGTGLVWVPSVIYLVLIGDWKMAIFLALWCGLFVVGIDTLLRPIFMREASRVSTFYIFLAILGGIYTFGMLGVFYGPLILSFVMVMLQIYIEEYAADLEDFDDIDEAC</sequence>
<evidence type="ECO:0000313" key="7">
    <source>
        <dbReference type="EMBL" id="BCS87522.1"/>
    </source>
</evidence>
<feature type="transmembrane region" description="Helical" evidence="6">
    <location>
        <begin position="320"/>
        <end position="343"/>
    </location>
</feature>
<keyword evidence="5 6" id="KW-0472">Membrane</keyword>
<feature type="transmembrane region" description="Helical" evidence="6">
    <location>
        <begin position="256"/>
        <end position="279"/>
    </location>
</feature>
<protein>
    <submittedName>
        <fullName evidence="7">AI-2E family transporter</fullName>
    </submittedName>
</protein>
<keyword evidence="3 6" id="KW-0812">Transmembrane</keyword>
<feature type="transmembrane region" description="Helical" evidence="6">
    <location>
        <begin position="222"/>
        <end position="250"/>
    </location>
</feature>
<feature type="transmembrane region" description="Helical" evidence="6">
    <location>
        <begin position="286"/>
        <end position="308"/>
    </location>
</feature>
<comment type="similarity">
    <text evidence="2">Belongs to the autoinducer-2 exporter (AI-2E) (TC 2.A.86) family.</text>
</comment>